<evidence type="ECO:0000259" key="2">
    <source>
        <dbReference type="PROSITE" id="PS50911"/>
    </source>
</evidence>
<dbReference type="Gene3D" id="3.90.1720.10">
    <property type="entry name" value="endopeptidase domain like (from Nostoc punctiforme)"/>
    <property type="match status" value="1"/>
</dbReference>
<dbReference type="Pfam" id="PF05257">
    <property type="entry name" value="CHAP"/>
    <property type="match status" value="1"/>
</dbReference>
<dbReference type="PROSITE" id="PS50911">
    <property type="entry name" value="CHAP"/>
    <property type="match status" value="1"/>
</dbReference>
<dbReference type="Proteomes" id="UP000051888">
    <property type="component" value="Unassembled WGS sequence"/>
</dbReference>
<dbReference type="AlphaFoldDB" id="A0A0Q3T8S5"/>
<dbReference type="OrthoDB" id="9794294at2"/>
<feature type="domain" description="Peptidase C51" evidence="2">
    <location>
        <begin position="34"/>
        <end position="161"/>
    </location>
</feature>
<dbReference type="EMBL" id="LJJC01000015">
    <property type="protein sequence ID" value="KQL50382.1"/>
    <property type="molecule type" value="Genomic_DNA"/>
</dbReference>
<dbReference type="InterPro" id="IPR038765">
    <property type="entry name" value="Papain-like_cys_pep_sf"/>
</dbReference>
<dbReference type="STRING" id="157838.AN964_22200"/>
<dbReference type="Gene3D" id="1.10.101.10">
    <property type="entry name" value="PGBD-like superfamily/PGBD"/>
    <property type="match status" value="1"/>
</dbReference>
<protein>
    <recommendedName>
        <fullName evidence="2">Peptidase C51 domain-containing protein</fullName>
    </recommendedName>
</protein>
<dbReference type="NCBIfam" id="NF038080">
    <property type="entry name" value="PG_bind_siph"/>
    <property type="match status" value="1"/>
</dbReference>
<organism evidence="3 4">
    <name type="scientific">Heyndrickxia shackletonii</name>
    <dbReference type="NCBI Taxonomy" id="157838"/>
    <lineage>
        <taxon>Bacteria</taxon>
        <taxon>Bacillati</taxon>
        <taxon>Bacillota</taxon>
        <taxon>Bacilli</taxon>
        <taxon>Bacillales</taxon>
        <taxon>Bacillaceae</taxon>
        <taxon>Heyndrickxia</taxon>
    </lineage>
</organism>
<keyword evidence="4" id="KW-1185">Reference proteome</keyword>
<evidence type="ECO:0000313" key="4">
    <source>
        <dbReference type="Proteomes" id="UP000051888"/>
    </source>
</evidence>
<feature type="signal peptide" evidence="1">
    <location>
        <begin position="1"/>
        <end position="34"/>
    </location>
</feature>
<dbReference type="InterPro" id="IPR036366">
    <property type="entry name" value="PGBDSf"/>
</dbReference>
<accession>A0A0Q3T8S5</accession>
<gene>
    <name evidence="3" type="ORF">AN964_22200</name>
</gene>
<proteinExistence type="predicted"/>
<dbReference type="InterPro" id="IPR036365">
    <property type="entry name" value="PGBD-like_sf"/>
</dbReference>
<dbReference type="InterPro" id="IPR047763">
    <property type="entry name" value="PG_bind_dom_phiBT1-type"/>
</dbReference>
<sequence length="250" mass="27584">MNLKKAGSTKFKKALISFVSLVVLSVFTLSSASASVIGNDYPYKGKSGVDPWGFYKGECTSFVAWRMNHLGAKFSNNMKGGHFDNAKYWAGNAKRIGFKVDHKPNVGAIAQFTGGKYGHVAYVAEVKNNGKTIKIEEYNHVYRHGYSVRTISVSSVSNFIHVPLSNTKPTKAPPFPGTQYFKPGANNKYVTMLGQQLVKKGYGKYYKSGPGPKWSDADRQAVAAFQRAQGWTGKDADGYPGPETWKRLFK</sequence>
<name>A0A0Q3T8S5_9BACI</name>
<comment type="caution">
    <text evidence="3">The sequence shown here is derived from an EMBL/GenBank/DDBJ whole genome shotgun (WGS) entry which is preliminary data.</text>
</comment>
<dbReference type="SUPFAM" id="SSF47090">
    <property type="entry name" value="PGBD-like"/>
    <property type="match status" value="1"/>
</dbReference>
<dbReference type="RefSeq" id="WP_055741985.1">
    <property type="nucleotide sequence ID" value="NZ_JAAIWL010000024.1"/>
</dbReference>
<feature type="chain" id="PRO_5006207846" description="Peptidase C51 domain-containing protein" evidence="1">
    <location>
        <begin position="35"/>
        <end position="250"/>
    </location>
</feature>
<dbReference type="PATRIC" id="fig|157838.3.peg.4863"/>
<reference evidence="3 4" key="1">
    <citation type="submission" date="2015-09" db="EMBL/GenBank/DDBJ databases">
        <title>Genome sequencing project for genomic taxonomy and phylogenomics of Bacillus-like bacteria.</title>
        <authorList>
            <person name="Liu B."/>
            <person name="Wang J."/>
            <person name="Zhu Y."/>
            <person name="Liu G."/>
            <person name="Chen Q."/>
            <person name="Chen Z."/>
            <person name="Lan J."/>
            <person name="Che J."/>
            <person name="Ge C."/>
            <person name="Shi H."/>
            <person name="Pan Z."/>
            <person name="Liu X."/>
        </authorList>
    </citation>
    <scope>NUCLEOTIDE SEQUENCE [LARGE SCALE GENOMIC DNA]</scope>
    <source>
        <strain evidence="3 4">LMG 18435</strain>
    </source>
</reference>
<keyword evidence="1" id="KW-0732">Signal</keyword>
<evidence type="ECO:0000313" key="3">
    <source>
        <dbReference type="EMBL" id="KQL50382.1"/>
    </source>
</evidence>
<dbReference type="SUPFAM" id="SSF54001">
    <property type="entry name" value="Cysteine proteinases"/>
    <property type="match status" value="1"/>
</dbReference>
<evidence type="ECO:0000256" key="1">
    <source>
        <dbReference type="SAM" id="SignalP"/>
    </source>
</evidence>
<dbReference type="InterPro" id="IPR007921">
    <property type="entry name" value="CHAP_dom"/>
</dbReference>